<feature type="coiled-coil region" evidence="1">
    <location>
        <begin position="512"/>
        <end position="576"/>
    </location>
</feature>
<comment type="caution">
    <text evidence="3">The sequence shown here is derived from an EMBL/GenBank/DDBJ whole genome shotgun (WGS) entry which is preliminary data.</text>
</comment>
<evidence type="ECO:0000256" key="2">
    <source>
        <dbReference type="SAM" id="MobiDB-lite"/>
    </source>
</evidence>
<evidence type="ECO:0000313" key="4">
    <source>
        <dbReference type="Proteomes" id="UP001145021"/>
    </source>
</evidence>
<feature type="compositionally biased region" description="Low complexity" evidence="2">
    <location>
        <begin position="496"/>
        <end position="507"/>
    </location>
</feature>
<sequence length="579" mass="63501">MRAMLDIDNSTHKHKDRSIYRRSWSSDEPPSSSNSVVSGKESKHSLWSKLRKQASRIHASSSQQQQQQQQGVLSGAGYFSSQSTMGVASRGPGAYSLDQPRTVAAISNNIAAGRVSHDVSRHSTMASHPPLANKAHSSGLLHNVSGAGSRPSTPHQRRPQMHSASMDIPRTEFRTSTDMQHMPDHRDPKNISADSIRRTLGAYTGKSEPKGKPRLRRLMLSDRRSTSSAMPLNSIDAHPAAGLTRIAEDDEHQAFATVGSTQTSPISGSRVAPAFRVDAKRFSENSGSTVSSSDTTVAEPTESLRLRPRSPRLSIGSIGRPMAVYEDANGLLPSPTREHPPKLLPMVHGQVAPAKDLALDPVVYRNTFFNARPLNDHQMIESAIRKHGAYRPLSKSASDETLNTHRSSNCPDPALSPRPRAGLRDSTIDVSFSVRFCDNPELILIAEPDDAVSEPASQSQRKLSASMPALSSNINPAIITKSTRRPSEPARPTWWSSPSPQSSPAAADAEFSRRLQLELAALKRTVRSLQLQNDVLSDLARVDPVDNVPESVRTQMRTLELENMWLKNELRRMRANKSK</sequence>
<proteinExistence type="predicted"/>
<evidence type="ECO:0000313" key="3">
    <source>
        <dbReference type="EMBL" id="KAJ1647371.1"/>
    </source>
</evidence>
<feature type="region of interest" description="Disordered" evidence="2">
    <location>
        <begin position="123"/>
        <end position="170"/>
    </location>
</feature>
<feature type="compositionally biased region" description="Low complexity" evidence="2">
    <location>
        <begin position="26"/>
        <end position="39"/>
    </location>
</feature>
<feature type="compositionally biased region" description="Low complexity" evidence="2">
    <location>
        <begin position="60"/>
        <end position="70"/>
    </location>
</feature>
<feature type="compositionally biased region" description="Low complexity" evidence="2">
    <location>
        <begin position="284"/>
        <end position="296"/>
    </location>
</feature>
<feature type="region of interest" description="Disordered" evidence="2">
    <location>
        <begin position="480"/>
        <end position="507"/>
    </location>
</feature>
<reference evidence="3" key="1">
    <citation type="submission" date="2022-07" db="EMBL/GenBank/DDBJ databases">
        <title>Phylogenomic reconstructions and comparative analyses of Kickxellomycotina fungi.</title>
        <authorList>
            <person name="Reynolds N.K."/>
            <person name="Stajich J.E."/>
            <person name="Barry K."/>
            <person name="Grigoriev I.V."/>
            <person name="Crous P."/>
            <person name="Smith M.E."/>
        </authorList>
    </citation>
    <scope>NUCLEOTIDE SEQUENCE</scope>
    <source>
        <strain evidence="3">NBRC 105413</strain>
    </source>
</reference>
<gene>
    <name evidence="3" type="ORF">LPJ64_001213</name>
</gene>
<dbReference type="EMBL" id="JANBOH010000031">
    <property type="protein sequence ID" value="KAJ1647371.1"/>
    <property type="molecule type" value="Genomic_DNA"/>
</dbReference>
<feature type="region of interest" description="Disordered" evidence="2">
    <location>
        <begin position="394"/>
        <end position="421"/>
    </location>
</feature>
<evidence type="ECO:0000256" key="1">
    <source>
        <dbReference type="SAM" id="Coils"/>
    </source>
</evidence>
<protein>
    <submittedName>
        <fullName evidence="3">Uncharacterized protein</fullName>
    </submittedName>
</protein>
<keyword evidence="4" id="KW-1185">Reference proteome</keyword>
<feature type="compositionally biased region" description="Polar residues" evidence="2">
    <location>
        <begin position="395"/>
        <end position="410"/>
    </location>
</feature>
<dbReference type="Proteomes" id="UP001145021">
    <property type="component" value="Unassembled WGS sequence"/>
</dbReference>
<keyword evidence="1" id="KW-0175">Coiled coil</keyword>
<accession>A0A9W7XLN4</accession>
<name>A0A9W7XLN4_9FUNG</name>
<feature type="region of interest" description="Disordered" evidence="2">
    <location>
        <begin position="1"/>
        <end position="79"/>
    </location>
</feature>
<dbReference type="AlphaFoldDB" id="A0A9W7XLN4"/>
<organism evidence="3 4">
    <name type="scientific">Coemansia asiatica</name>
    <dbReference type="NCBI Taxonomy" id="1052880"/>
    <lineage>
        <taxon>Eukaryota</taxon>
        <taxon>Fungi</taxon>
        <taxon>Fungi incertae sedis</taxon>
        <taxon>Zoopagomycota</taxon>
        <taxon>Kickxellomycotina</taxon>
        <taxon>Kickxellomycetes</taxon>
        <taxon>Kickxellales</taxon>
        <taxon>Kickxellaceae</taxon>
        <taxon>Coemansia</taxon>
    </lineage>
</organism>
<feature type="region of interest" description="Disordered" evidence="2">
    <location>
        <begin position="284"/>
        <end position="305"/>
    </location>
</feature>